<dbReference type="InterPro" id="IPR023997">
    <property type="entry name" value="TonB-dep_OMP_SusC/RagA_CS"/>
</dbReference>
<reference evidence="12" key="1">
    <citation type="journal article" date="2019" name="Int. J. Syst. Evol. Microbiol.">
        <title>The Global Catalogue of Microorganisms (GCM) 10K type strain sequencing project: providing services to taxonomists for standard genome sequencing and annotation.</title>
        <authorList>
            <consortium name="The Broad Institute Genomics Platform"/>
            <consortium name="The Broad Institute Genome Sequencing Center for Infectious Disease"/>
            <person name="Wu L."/>
            <person name="Ma J."/>
        </authorList>
    </citation>
    <scope>NUCLEOTIDE SEQUENCE [LARGE SCALE GENOMIC DNA]</scope>
    <source>
        <strain evidence="12">KCTC 52298</strain>
    </source>
</reference>
<feature type="compositionally biased region" description="Basic and acidic residues" evidence="8">
    <location>
        <begin position="40"/>
        <end position="51"/>
    </location>
</feature>
<keyword evidence="4 7" id="KW-0812">Transmembrane</keyword>
<proteinExistence type="inferred from homology"/>
<comment type="caution">
    <text evidence="11">The sequence shown here is derived from an EMBL/GenBank/DDBJ whole genome shotgun (WGS) entry which is preliminary data.</text>
</comment>
<dbReference type="RefSeq" id="WP_210356395.1">
    <property type="nucleotide sequence ID" value="NZ_JAEQMU010000009.1"/>
</dbReference>
<organism evidence="11 12">
    <name type="scientific">Sphingobacterium tabacisoli</name>
    <dbReference type="NCBI Taxonomy" id="2044855"/>
    <lineage>
        <taxon>Bacteria</taxon>
        <taxon>Pseudomonadati</taxon>
        <taxon>Bacteroidota</taxon>
        <taxon>Sphingobacteriia</taxon>
        <taxon>Sphingobacteriales</taxon>
        <taxon>Sphingobacteriaceae</taxon>
        <taxon>Sphingobacterium</taxon>
    </lineage>
</organism>
<dbReference type="Gene3D" id="2.60.40.1120">
    <property type="entry name" value="Carboxypeptidase-like, regulatory domain"/>
    <property type="match status" value="1"/>
</dbReference>
<comment type="subcellular location">
    <subcellularLocation>
        <location evidence="1 7">Cell outer membrane</location>
        <topology evidence="1 7">Multi-pass membrane protein</topology>
    </subcellularLocation>
</comment>
<dbReference type="InterPro" id="IPR039426">
    <property type="entry name" value="TonB-dep_rcpt-like"/>
</dbReference>
<evidence type="ECO:0000256" key="6">
    <source>
        <dbReference type="ARBA" id="ARBA00023237"/>
    </source>
</evidence>
<comment type="similarity">
    <text evidence="7">Belongs to the TonB-dependent receptor family.</text>
</comment>
<protein>
    <submittedName>
        <fullName evidence="11">SusC/RagA family TonB-linked outer membrane protein</fullName>
    </submittedName>
</protein>
<gene>
    <name evidence="11" type="ORF">ACFSQW_01760</name>
</gene>
<dbReference type="PROSITE" id="PS52016">
    <property type="entry name" value="TONB_DEPENDENT_REC_3"/>
    <property type="match status" value="1"/>
</dbReference>
<sequence length="1161" mass="131569">MNNFLRGGRELPFGEGCVRLLADEGVNMLSRYKIGTGPRYQDRSGRPKEQNTKFPLPNCRPLHFGRGDVVRGWRLPLAMSQKLSAILIIFCVLFSGYLVSPAYGQGAKGLTQSVLIGVVSSLQDRKPIEGASVTVDKKHTRTDREGRFTISVDKPTGVLLIKHIGYKEQRVAYENTSTTLNIALQANEKQIEEVEVVSTGYQKIPKERATGSFEFIDSALFNRKVSTDFVSRLEDVVPGILSNKIYNDNRGNLLNVRIRGQSTLMSESWPLVVIDGVPYDNVLGDYGYGTFNNINPNDVESVTVLKDAAAASIWGARAGNGVIVITTKRAKFNEKTNIAVNTSISVKAKPNLYYLPSMRSTDYIDAMQSLFAKGKFDRDLRSWYSNPEPIIQLMDQQRKNLITEEELNMQLDHLRSIDMRDDFLKYIYREGVNQQYSVRINAGGEKVSTSIGVGFDKNLGEVITSDYKRWNLQSNTQIKATENLLINLGVTYTESRKKDSFQPVAYRRLGKGVSNWPYMQLADDRGNPLAVDIVPFSQTFRDTVAGGRLMRWDYIPLEDINQTSQTQYNRDLHTNLSATYEFPFGIKISGLYGYQRNHNPIEDWYGVKSYSQRRRLNDLASWNGDQVYWNLPLGDYYGERLWNSNIHQGRMTVSYDKKWDDHDLSLFGGFDIRSVNKEFRTVQYDGFDPETGAFQPMPHGIEVPFLNGLFGTTFIPDNNYYQSLVNRFVSYYVNGSYTYKDRYIFSSSVRKDASNLFGVKTNDRGQPFWSVGGAWLLSGESFMDKDLFPLLKLRATYGYNGNVNAEVAASPIIYISPMPNSITGQSYAEMSTPPNPTLRWERVSNLNLGLDFAVRNNVLRGTIEYYQKKPKDLIAGGEIDPTTGFTSMRINTANLDTRGVEVSLNGKPLSLKNWIWNSNLVFSYSKTMVTKAFLETDMAILLVGARSTAVEGEQLNSLRTYKWAGLDPEDGTARGYLNGEISKNYAAITTGKLETLENHGSYLPVYFGSWRNSIQYKGLELSWNISYQLGHKFLRTSFFNSDFLNQSYGHADYQQRWQKPGDELWTDVPAFTYPNITSGSDLYRSSSALVENAGQIKLRDIQMSLRLPSLARYGLKDMRVYAYLQNLGAIWRANKHGIDPEYGSDWYPDPMMSSFGINFNL</sequence>
<evidence type="ECO:0000256" key="1">
    <source>
        <dbReference type="ARBA" id="ARBA00004571"/>
    </source>
</evidence>
<keyword evidence="9" id="KW-1133">Transmembrane helix</keyword>
<accession>A0ABW5KWL0</accession>
<dbReference type="InterPro" id="IPR012910">
    <property type="entry name" value="Plug_dom"/>
</dbReference>
<evidence type="ECO:0000256" key="7">
    <source>
        <dbReference type="PROSITE-ProRule" id="PRU01360"/>
    </source>
</evidence>
<evidence type="ECO:0000256" key="9">
    <source>
        <dbReference type="SAM" id="Phobius"/>
    </source>
</evidence>
<evidence type="ECO:0000313" key="12">
    <source>
        <dbReference type="Proteomes" id="UP001597440"/>
    </source>
</evidence>
<dbReference type="Gene3D" id="2.40.170.20">
    <property type="entry name" value="TonB-dependent receptor, beta-barrel domain"/>
    <property type="match status" value="1"/>
</dbReference>
<dbReference type="Pfam" id="PF13715">
    <property type="entry name" value="CarbopepD_reg_2"/>
    <property type="match status" value="1"/>
</dbReference>
<dbReference type="InterPro" id="IPR023996">
    <property type="entry name" value="TonB-dep_OMP_SusC/RagA"/>
</dbReference>
<dbReference type="NCBIfam" id="TIGR04056">
    <property type="entry name" value="OMP_RagA_SusC"/>
    <property type="match status" value="1"/>
</dbReference>
<feature type="region of interest" description="Disordered" evidence="8">
    <location>
        <begin position="37"/>
        <end position="56"/>
    </location>
</feature>
<feature type="transmembrane region" description="Helical" evidence="9">
    <location>
        <begin position="83"/>
        <end position="103"/>
    </location>
</feature>
<keyword evidence="12" id="KW-1185">Reference proteome</keyword>
<dbReference type="SUPFAM" id="SSF49464">
    <property type="entry name" value="Carboxypeptidase regulatory domain-like"/>
    <property type="match status" value="1"/>
</dbReference>
<evidence type="ECO:0000256" key="2">
    <source>
        <dbReference type="ARBA" id="ARBA00022448"/>
    </source>
</evidence>
<dbReference type="Gene3D" id="2.170.130.10">
    <property type="entry name" value="TonB-dependent receptor, plug domain"/>
    <property type="match status" value="1"/>
</dbReference>
<feature type="domain" description="TonB-dependent receptor plug" evidence="10">
    <location>
        <begin position="206"/>
        <end position="322"/>
    </location>
</feature>
<keyword evidence="2 7" id="KW-0813">Transport</keyword>
<dbReference type="Pfam" id="PF07715">
    <property type="entry name" value="Plug"/>
    <property type="match status" value="1"/>
</dbReference>
<keyword evidence="3 7" id="KW-1134">Transmembrane beta strand</keyword>
<dbReference type="EMBL" id="JBHULD010000003">
    <property type="protein sequence ID" value="MFD2553099.1"/>
    <property type="molecule type" value="Genomic_DNA"/>
</dbReference>
<evidence type="ECO:0000256" key="5">
    <source>
        <dbReference type="ARBA" id="ARBA00023136"/>
    </source>
</evidence>
<evidence type="ECO:0000256" key="3">
    <source>
        <dbReference type="ARBA" id="ARBA00022452"/>
    </source>
</evidence>
<dbReference type="Proteomes" id="UP001597440">
    <property type="component" value="Unassembled WGS sequence"/>
</dbReference>
<keyword evidence="5 7" id="KW-0472">Membrane</keyword>
<evidence type="ECO:0000256" key="4">
    <source>
        <dbReference type="ARBA" id="ARBA00022692"/>
    </source>
</evidence>
<evidence type="ECO:0000259" key="10">
    <source>
        <dbReference type="Pfam" id="PF07715"/>
    </source>
</evidence>
<dbReference type="SUPFAM" id="SSF56935">
    <property type="entry name" value="Porins"/>
    <property type="match status" value="1"/>
</dbReference>
<evidence type="ECO:0000313" key="11">
    <source>
        <dbReference type="EMBL" id="MFD2553099.1"/>
    </source>
</evidence>
<evidence type="ECO:0000256" key="8">
    <source>
        <dbReference type="SAM" id="MobiDB-lite"/>
    </source>
</evidence>
<name>A0ABW5KWL0_9SPHI</name>
<keyword evidence="6 7" id="KW-0998">Cell outer membrane</keyword>
<dbReference type="NCBIfam" id="TIGR04057">
    <property type="entry name" value="SusC_RagA_signa"/>
    <property type="match status" value="1"/>
</dbReference>
<dbReference type="InterPro" id="IPR036942">
    <property type="entry name" value="Beta-barrel_TonB_sf"/>
</dbReference>
<dbReference type="InterPro" id="IPR008969">
    <property type="entry name" value="CarboxyPept-like_regulatory"/>
</dbReference>
<dbReference type="InterPro" id="IPR037066">
    <property type="entry name" value="Plug_dom_sf"/>
</dbReference>